<name>A0A8S4NPF3_OWEFU</name>
<sequence length="359" mass="40734">KMSILRKLQFISRLSQISSCKVAHIPQCCSSSITGHEKADKALETVTGGRIFSWLQVYEDVVGLTEVREAQEKVIKAEHQFLDVQEIRREKQKLMTEIHAELKNIASELDKVQRGDDRYLKLLTEEHTIIKKENELKEDIKVYEKQELHSFTALSNAVRESHEKERSRTERTKYWSVIGSIIGAAIGITGTSINNYLRMRELRGMIKESTAGGVDLKNIVAQLSDTMKNQHHQITGFVGDLKSLLLTDLSAKIEDLPQIDTAEQTIKIDTKKLLDTVGRNNEEIANEMKDIKKLVAMHSAEQSENNVIYIGPEVEGLLKNTESNLEWKMKMNSLWTATFLYGAFALTLPVLYQIFKGGS</sequence>
<keyword evidence="1" id="KW-1133">Transmembrane helix</keyword>
<dbReference type="AlphaFoldDB" id="A0A8S4NPF3"/>
<gene>
    <name evidence="2" type="ORF">OFUS_LOCUS9040</name>
</gene>
<organism evidence="2 3">
    <name type="scientific">Owenia fusiformis</name>
    <name type="common">Polychaete worm</name>
    <dbReference type="NCBI Taxonomy" id="6347"/>
    <lineage>
        <taxon>Eukaryota</taxon>
        <taxon>Metazoa</taxon>
        <taxon>Spiralia</taxon>
        <taxon>Lophotrochozoa</taxon>
        <taxon>Annelida</taxon>
        <taxon>Polychaeta</taxon>
        <taxon>Sedentaria</taxon>
        <taxon>Canalipalpata</taxon>
        <taxon>Sabellida</taxon>
        <taxon>Oweniida</taxon>
        <taxon>Oweniidae</taxon>
        <taxon>Owenia</taxon>
    </lineage>
</organism>
<evidence type="ECO:0000313" key="2">
    <source>
        <dbReference type="EMBL" id="CAH1782609.1"/>
    </source>
</evidence>
<evidence type="ECO:0008006" key="4">
    <source>
        <dbReference type="Google" id="ProtNLM"/>
    </source>
</evidence>
<feature type="transmembrane region" description="Helical" evidence="1">
    <location>
        <begin position="334"/>
        <end position="355"/>
    </location>
</feature>
<evidence type="ECO:0000313" key="3">
    <source>
        <dbReference type="Proteomes" id="UP000749559"/>
    </source>
</evidence>
<keyword evidence="1" id="KW-0472">Membrane</keyword>
<accession>A0A8S4NPF3</accession>
<evidence type="ECO:0000256" key="1">
    <source>
        <dbReference type="SAM" id="Phobius"/>
    </source>
</evidence>
<reference evidence="2" key="1">
    <citation type="submission" date="2022-03" db="EMBL/GenBank/DDBJ databases">
        <authorList>
            <person name="Martin C."/>
        </authorList>
    </citation>
    <scope>NUCLEOTIDE SEQUENCE</scope>
</reference>
<feature type="non-terminal residue" evidence="2">
    <location>
        <position position="1"/>
    </location>
</feature>
<proteinExistence type="predicted"/>
<dbReference type="PANTHER" id="PTHR28624:SF1">
    <property type="entry name" value="MITOCHONDRIAL POTASSIUM CHANNEL"/>
    <property type="match status" value="1"/>
</dbReference>
<keyword evidence="3" id="KW-1185">Reference proteome</keyword>
<protein>
    <recommendedName>
        <fullName evidence="4">Coiled-coil domain-containing protein 51</fullName>
    </recommendedName>
</protein>
<dbReference type="OrthoDB" id="6243211at2759"/>
<comment type="caution">
    <text evidence="2">The sequence shown here is derived from an EMBL/GenBank/DDBJ whole genome shotgun (WGS) entry which is preliminary data.</text>
</comment>
<keyword evidence="1" id="KW-0812">Transmembrane</keyword>
<feature type="transmembrane region" description="Helical" evidence="1">
    <location>
        <begin position="174"/>
        <end position="197"/>
    </location>
</feature>
<dbReference type="EMBL" id="CAIIXF020000005">
    <property type="protein sequence ID" value="CAH1782609.1"/>
    <property type="molecule type" value="Genomic_DNA"/>
</dbReference>
<dbReference type="Proteomes" id="UP000749559">
    <property type="component" value="Unassembled WGS sequence"/>
</dbReference>
<dbReference type="PANTHER" id="PTHR28624">
    <property type="entry name" value="COILED-COIL DOMAIN-CONTAINING PROTEIN 51"/>
    <property type="match status" value="1"/>
</dbReference>
<dbReference type="InterPro" id="IPR037660">
    <property type="entry name" value="CCDC51"/>
</dbReference>